<name>A0A819JLJ9_9BILA</name>
<dbReference type="PANTHER" id="PTHR47084">
    <property type="entry name" value="SERINE PALMITOYLTRANSFERASE SMALL SUBUNIT A"/>
    <property type="match status" value="1"/>
</dbReference>
<evidence type="ECO:0000256" key="2">
    <source>
        <dbReference type="ARBA" id="ARBA00005189"/>
    </source>
</evidence>
<evidence type="ECO:0000256" key="1">
    <source>
        <dbReference type="ARBA" id="ARBA00004477"/>
    </source>
</evidence>
<evidence type="ECO:0000256" key="5">
    <source>
        <dbReference type="ARBA" id="ARBA00022919"/>
    </source>
</evidence>
<evidence type="ECO:0000256" key="6">
    <source>
        <dbReference type="ARBA" id="ARBA00022989"/>
    </source>
</evidence>
<dbReference type="AlphaFoldDB" id="A0A819JLJ9"/>
<comment type="caution">
    <text evidence="11">The sequence shown here is derived from an EMBL/GenBank/DDBJ whole genome shotgun (WGS) entry which is preliminary data.</text>
</comment>
<feature type="transmembrane region" description="Helical" evidence="10">
    <location>
        <begin position="21"/>
        <end position="41"/>
    </location>
</feature>
<dbReference type="InterPro" id="IPR024512">
    <property type="entry name" value="Ser_palmitoyltrfase_ssu-like"/>
</dbReference>
<feature type="non-terminal residue" evidence="11">
    <location>
        <position position="1"/>
    </location>
</feature>
<evidence type="ECO:0000256" key="7">
    <source>
        <dbReference type="ARBA" id="ARBA00023098"/>
    </source>
</evidence>
<dbReference type="Proteomes" id="UP000663874">
    <property type="component" value="Unassembled WGS sequence"/>
</dbReference>
<dbReference type="PANTHER" id="PTHR47084:SF1">
    <property type="entry name" value="SERINE PALMITOYLTRANSFERASE SMALL SUBUNIT A"/>
    <property type="match status" value="1"/>
</dbReference>
<comment type="subcellular location">
    <subcellularLocation>
        <location evidence="1">Endoplasmic reticulum membrane</location>
        <topology evidence="1">Multi-pass membrane protein</topology>
    </subcellularLocation>
</comment>
<keyword evidence="5" id="KW-0746">Sphingolipid metabolism</keyword>
<keyword evidence="6 10" id="KW-1133">Transmembrane helix</keyword>
<evidence type="ECO:0000256" key="10">
    <source>
        <dbReference type="SAM" id="Phobius"/>
    </source>
</evidence>
<evidence type="ECO:0008006" key="13">
    <source>
        <dbReference type="Google" id="ProtNLM"/>
    </source>
</evidence>
<comment type="pathway">
    <text evidence="2">Lipid metabolism.</text>
</comment>
<keyword evidence="4" id="KW-0256">Endoplasmic reticulum</keyword>
<dbReference type="GO" id="GO:0046513">
    <property type="term" value="P:ceramide biosynthetic process"/>
    <property type="evidence" value="ECO:0007669"/>
    <property type="project" value="TreeGrafter"/>
</dbReference>
<feature type="transmembrane region" description="Helical" evidence="10">
    <location>
        <begin position="77"/>
        <end position="100"/>
    </location>
</feature>
<evidence type="ECO:0000256" key="4">
    <source>
        <dbReference type="ARBA" id="ARBA00022824"/>
    </source>
</evidence>
<protein>
    <recommendedName>
        <fullName evidence="13">Serine palmitoyltransferase small subunit A</fullName>
    </recommendedName>
</protein>
<comment type="similarity">
    <text evidence="9">Belongs to the SPTSS family. SPTSSA subfamily.</text>
</comment>
<dbReference type="GO" id="GO:0017059">
    <property type="term" value="C:serine palmitoyltransferase complex"/>
    <property type="evidence" value="ECO:0007669"/>
    <property type="project" value="TreeGrafter"/>
</dbReference>
<dbReference type="EMBL" id="CAJOBE010004515">
    <property type="protein sequence ID" value="CAF3935261.1"/>
    <property type="molecule type" value="Genomic_DNA"/>
</dbReference>
<feature type="transmembrane region" description="Helical" evidence="10">
    <location>
        <begin position="106"/>
        <end position="127"/>
    </location>
</feature>
<dbReference type="GO" id="GO:0005789">
    <property type="term" value="C:endoplasmic reticulum membrane"/>
    <property type="evidence" value="ECO:0007669"/>
    <property type="project" value="UniProtKB-SubCell"/>
</dbReference>
<keyword evidence="8 10" id="KW-0472">Membrane</keyword>
<gene>
    <name evidence="11" type="ORF">FNK824_LOCUS22364</name>
</gene>
<evidence type="ECO:0000313" key="11">
    <source>
        <dbReference type="EMBL" id="CAF3935261.1"/>
    </source>
</evidence>
<evidence type="ECO:0000313" key="12">
    <source>
        <dbReference type="Proteomes" id="UP000663874"/>
    </source>
</evidence>
<dbReference type="Pfam" id="PF11779">
    <property type="entry name" value="SPT_ssu-like"/>
    <property type="match status" value="2"/>
</dbReference>
<accession>A0A819JLJ9</accession>
<evidence type="ECO:0000256" key="3">
    <source>
        <dbReference type="ARBA" id="ARBA00022692"/>
    </source>
</evidence>
<dbReference type="InterPro" id="IPR051900">
    <property type="entry name" value="SPT_small_subunit"/>
</dbReference>
<reference evidence="11" key="1">
    <citation type="submission" date="2021-02" db="EMBL/GenBank/DDBJ databases">
        <authorList>
            <person name="Nowell W R."/>
        </authorList>
    </citation>
    <scope>NUCLEOTIDE SEQUENCE</scope>
</reference>
<keyword evidence="7" id="KW-0443">Lipid metabolism</keyword>
<evidence type="ECO:0000256" key="9">
    <source>
        <dbReference type="ARBA" id="ARBA00038370"/>
    </source>
</evidence>
<organism evidence="11 12">
    <name type="scientific">Rotaria sordida</name>
    <dbReference type="NCBI Taxonomy" id="392033"/>
    <lineage>
        <taxon>Eukaryota</taxon>
        <taxon>Metazoa</taxon>
        <taxon>Spiralia</taxon>
        <taxon>Gnathifera</taxon>
        <taxon>Rotifera</taxon>
        <taxon>Eurotatoria</taxon>
        <taxon>Bdelloidea</taxon>
        <taxon>Philodinida</taxon>
        <taxon>Philodinidae</taxon>
        <taxon>Rotaria</taxon>
    </lineage>
</organism>
<dbReference type="GO" id="GO:0004758">
    <property type="term" value="F:serine C-palmitoyltransferase activity"/>
    <property type="evidence" value="ECO:0007669"/>
    <property type="project" value="TreeGrafter"/>
</dbReference>
<feature type="transmembrane region" description="Helical" evidence="10">
    <location>
        <begin position="47"/>
        <end position="65"/>
    </location>
</feature>
<evidence type="ECO:0000256" key="8">
    <source>
        <dbReference type="ARBA" id="ARBA00023136"/>
    </source>
</evidence>
<sequence length="148" mass="17911">QTLFSVRVRRYNKMLSSIRRFFKFIHWLYLQYLLNTALYMLEPWERALFSTLLVVIISTAIYSALYKTKQQRQSAWYYPLLEVIQSYYMQFLLASTLYVMEPWERILVLSIFFLIISLVTYSAFIYIPFHIHNILQATTPIITDIFKH</sequence>
<proteinExistence type="inferred from homology"/>
<keyword evidence="3 10" id="KW-0812">Transmembrane</keyword>